<comment type="caution">
    <text evidence="2">The sequence shown here is derived from an EMBL/GenBank/DDBJ whole genome shotgun (WGS) entry which is preliminary data.</text>
</comment>
<sequence length="124" mass="14635">MAIVARYGKPTYFLTITCNPQWQEFQENLYNGQAALDRPDLTARVLHGKLQELCDDLFKKHVLGDVEDYVYVIEFQKRGLPYCHMLSIMKERWKVRTVEGIRQGIILHEHRPILERTRRGGCFL</sequence>
<dbReference type="Pfam" id="PF14214">
    <property type="entry name" value="Helitron_like_N"/>
    <property type="match status" value="1"/>
</dbReference>
<name>A0ABR1CCW3_NECAM</name>
<keyword evidence="3" id="KW-1185">Reference proteome</keyword>
<dbReference type="EMBL" id="JAVFWL010000002">
    <property type="protein sequence ID" value="KAK6735567.1"/>
    <property type="molecule type" value="Genomic_DNA"/>
</dbReference>
<organism evidence="2 3">
    <name type="scientific">Necator americanus</name>
    <name type="common">Human hookworm</name>
    <dbReference type="NCBI Taxonomy" id="51031"/>
    <lineage>
        <taxon>Eukaryota</taxon>
        <taxon>Metazoa</taxon>
        <taxon>Ecdysozoa</taxon>
        <taxon>Nematoda</taxon>
        <taxon>Chromadorea</taxon>
        <taxon>Rhabditida</taxon>
        <taxon>Rhabditina</taxon>
        <taxon>Rhabditomorpha</taxon>
        <taxon>Strongyloidea</taxon>
        <taxon>Ancylostomatidae</taxon>
        <taxon>Bunostominae</taxon>
        <taxon>Necator</taxon>
    </lineage>
</organism>
<evidence type="ECO:0000313" key="2">
    <source>
        <dbReference type="EMBL" id="KAK6735567.1"/>
    </source>
</evidence>
<gene>
    <name evidence="2" type="primary">Necator_chrII.g6446</name>
    <name evidence="2" type="ORF">RB195_018653</name>
</gene>
<protein>
    <recommendedName>
        <fullName evidence="1">Helitron helicase-like domain-containing protein</fullName>
    </recommendedName>
</protein>
<proteinExistence type="predicted"/>
<accession>A0ABR1CCW3</accession>
<dbReference type="InterPro" id="IPR025476">
    <property type="entry name" value="Helitron_helicase-like"/>
</dbReference>
<reference evidence="2 3" key="1">
    <citation type="submission" date="2023-08" db="EMBL/GenBank/DDBJ databases">
        <title>A Necator americanus chromosomal reference genome.</title>
        <authorList>
            <person name="Ilik V."/>
            <person name="Petrzelkova K.J."/>
            <person name="Pardy F."/>
            <person name="Fuh T."/>
            <person name="Niatou-Singa F.S."/>
            <person name="Gouil Q."/>
            <person name="Baker L."/>
            <person name="Ritchie M.E."/>
            <person name="Jex A.R."/>
            <person name="Gazzola D."/>
            <person name="Li H."/>
            <person name="Toshio Fujiwara R."/>
            <person name="Zhan B."/>
            <person name="Aroian R.V."/>
            <person name="Pafco B."/>
            <person name="Schwarz E.M."/>
        </authorList>
    </citation>
    <scope>NUCLEOTIDE SEQUENCE [LARGE SCALE GENOMIC DNA]</scope>
    <source>
        <strain evidence="2 3">Aroian</strain>
        <tissue evidence="2">Whole animal</tissue>
    </source>
</reference>
<dbReference type="Proteomes" id="UP001303046">
    <property type="component" value="Unassembled WGS sequence"/>
</dbReference>
<evidence type="ECO:0000259" key="1">
    <source>
        <dbReference type="Pfam" id="PF14214"/>
    </source>
</evidence>
<evidence type="ECO:0000313" key="3">
    <source>
        <dbReference type="Proteomes" id="UP001303046"/>
    </source>
</evidence>
<feature type="domain" description="Helitron helicase-like" evidence="1">
    <location>
        <begin position="1"/>
        <end position="86"/>
    </location>
</feature>